<dbReference type="OrthoDB" id="81191at2157"/>
<dbReference type="PANTHER" id="PTHR37954">
    <property type="entry name" value="BLL4979 PROTEIN"/>
    <property type="match status" value="1"/>
</dbReference>
<dbReference type="Pfam" id="PF02596">
    <property type="entry name" value="DUF169"/>
    <property type="match status" value="1"/>
</dbReference>
<proteinExistence type="predicted"/>
<dbReference type="AlphaFoldDB" id="D5E6K9"/>
<evidence type="ECO:0008006" key="3">
    <source>
        <dbReference type="Google" id="ProtNLM"/>
    </source>
</evidence>
<dbReference type="KEGG" id="mmh:Mmah_1295"/>
<dbReference type="EMBL" id="CP001994">
    <property type="protein sequence ID" value="ADE36797.1"/>
    <property type="molecule type" value="Genomic_DNA"/>
</dbReference>
<dbReference type="Proteomes" id="UP000001059">
    <property type="component" value="Chromosome"/>
</dbReference>
<protein>
    <recommendedName>
        <fullName evidence="3">DUF169 domain-containing protein</fullName>
    </recommendedName>
</protein>
<evidence type="ECO:0000313" key="1">
    <source>
        <dbReference type="EMBL" id="ADE36797.1"/>
    </source>
</evidence>
<dbReference type="PANTHER" id="PTHR37954:SF3">
    <property type="entry name" value="DUF169 DOMAIN-CONTAINING PROTEIN"/>
    <property type="match status" value="1"/>
</dbReference>
<dbReference type="RefSeq" id="WP_013037739.1">
    <property type="nucleotide sequence ID" value="NC_014002.1"/>
</dbReference>
<accession>D5E6K9</accession>
<dbReference type="HOGENOM" id="CLU_074324_1_0_2"/>
<dbReference type="GeneID" id="8983465"/>
<reference evidence="1 2" key="1">
    <citation type="submission" date="2010-03" db="EMBL/GenBank/DDBJ databases">
        <title>The complete genome of Methanohalophilus mahii DSM 5219.</title>
        <authorList>
            <consortium name="US DOE Joint Genome Institute (JGI-PGF)"/>
            <person name="Lucas S."/>
            <person name="Copeland A."/>
            <person name="Lapidus A."/>
            <person name="Glavina del Rio T."/>
            <person name="Dalin E."/>
            <person name="Tice H."/>
            <person name="Bruce D."/>
            <person name="Goodwin L."/>
            <person name="Pitluck S."/>
            <person name="Kyrpides N."/>
            <person name="Mavromatis K."/>
            <person name="Ivanova N."/>
            <person name="Lykidis A."/>
            <person name="Saunders E."/>
            <person name="Brettin T."/>
            <person name="Detter J.C."/>
            <person name="Han C."/>
            <person name="Land M."/>
            <person name="Hauser L."/>
            <person name="Markowitz V."/>
            <person name="Cheng J.-F."/>
            <person name="Hugenholtz P."/>
            <person name="Woyke T."/>
            <person name="Wu D."/>
            <person name="Spring S."/>
            <person name="Schneider S."/>
            <person name="Schroeder M."/>
            <person name="Klenk H.-P."/>
            <person name="Eisen J.A."/>
        </authorList>
    </citation>
    <scope>NUCLEOTIDE SEQUENCE [LARGE SCALE GENOMIC DNA]</scope>
    <source>
        <strain evidence="2">ATCC 35705 / DSM 5219 / SLP</strain>
    </source>
</reference>
<organism evidence="1 2">
    <name type="scientific">Methanohalophilus mahii (strain ATCC 35705 / DSM 5219 / SLP)</name>
    <dbReference type="NCBI Taxonomy" id="547558"/>
    <lineage>
        <taxon>Archaea</taxon>
        <taxon>Methanobacteriati</taxon>
        <taxon>Methanobacteriota</taxon>
        <taxon>Stenosarchaea group</taxon>
        <taxon>Methanomicrobia</taxon>
        <taxon>Methanosarcinales</taxon>
        <taxon>Methanosarcinaceae</taxon>
        <taxon>Methanohalophilus</taxon>
    </lineage>
</organism>
<sequence>MANFAKELKDILNLQRAPVGVKFLKAGEEVDFTGTYDAATKSRYCQALMRAGQEEKVLITAENISCPASAAGFGLKPLPEMLSSGKMLFNMGLFDSPDAGRNAMEGMTRLEQGKYAAVLLSPLENIEVEPDIVVIEALPEQLMWLSLASIYETGNRLEFNTAVFEATCVDSTVIPFVTGKLNSSLGCYGCREATDALDEENLIGIPYKEMERIIPNLQKLAAKPMKKARSKEALKSFSGCGSDSE</sequence>
<evidence type="ECO:0000313" key="2">
    <source>
        <dbReference type="Proteomes" id="UP000001059"/>
    </source>
</evidence>
<name>D5E6K9_METMS</name>
<keyword evidence="2" id="KW-1185">Reference proteome</keyword>
<dbReference type="InterPro" id="IPR003748">
    <property type="entry name" value="DUF169"/>
</dbReference>
<gene>
    <name evidence="1" type="ordered locus">Mmah_1295</name>
</gene>